<dbReference type="GO" id="GO:0003725">
    <property type="term" value="F:double-stranded RNA binding"/>
    <property type="evidence" value="ECO:0007669"/>
    <property type="project" value="TreeGrafter"/>
</dbReference>
<dbReference type="GO" id="GO:0071011">
    <property type="term" value="C:precatalytic spliceosome"/>
    <property type="evidence" value="ECO:0007669"/>
    <property type="project" value="TreeGrafter"/>
</dbReference>
<dbReference type="Ensembl" id="ENSHCOT00000026733.1">
    <property type="protein sequence ID" value="ENSHCOP00000025012.1"/>
    <property type="gene ID" value="ENSHCOG00000014824.1"/>
</dbReference>
<organism evidence="2 3">
    <name type="scientific">Hippocampus comes</name>
    <name type="common">Tiger tail seahorse</name>
    <dbReference type="NCBI Taxonomy" id="109280"/>
    <lineage>
        <taxon>Eukaryota</taxon>
        <taxon>Metazoa</taxon>
        <taxon>Chordata</taxon>
        <taxon>Craniata</taxon>
        <taxon>Vertebrata</taxon>
        <taxon>Euteleostomi</taxon>
        <taxon>Actinopterygii</taxon>
        <taxon>Neopterygii</taxon>
        <taxon>Teleostei</taxon>
        <taxon>Neoteleostei</taxon>
        <taxon>Acanthomorphata</taxon>
        <taxon>Syngnathiaria</taxon>
        <taxon>Syngnathiformes</taxon>
        <taxon>Syngnathoidei</taxon>
        <taxon>Syngnathidae</taxon>
        <taxon>Hippocampus</taxon>
    </lineage>
</organism>
<dbReference type="AlphaFoldDB" id="A0A3Q2Z0U1"/>
<dbReference type="GO" id="GO:0003727">
    <property type="term" value="F:single-stranded RNA binding"/>
    <property type="evidence" value="ECO:0007669"/>
    <property type="project" value="TreeGrafter"/>
</dbReference>
<dbReference type="SMART" id="SM00572">
    <property type="entry name" value="DZF"/>
    <property type="match status" value="1"/>
</dbReference>
<evidence type="ECO:0000313" key="2">
    <source>
        <dbReference type="Ensembl" id="ENSHCOP00000025012.1"/>
    </source>
</evidence>
<dbReference type="PANTHER" id="PTHR45762:SF1">
    <property type="entry name" value="SPERMATID PERINUCLEAR RNA-BINDING PROTEIN"/>
    <property type="match status" value="1"/>
</dbReference>
<evidence type="ECO:0000259" key="1">
    <source>
        <dbReference type="PROSITE" id="PS51703"/>
    </source>
</evidence>
<sequence>MELICQKAVTARSRPSGPAEALRRVMEFVASGILLPGGPGIRDPCECEPTDALCDLTSQQADAITRGAQDTLRLLAFGQISWVLNMDPLPSSNPSLQHLQGVLLCRTKYSGSARPVNLVCSALKLCSSQNLD</sequence>
<reference evidence="2" key="1">
    <citation type="submission" date="2025-08" db="UniProtKB">
        <authorList>
            <consortium name="Ensembl"/>
        </authorList>
    </citation>
    <scope>IDENTIFICATION</scope>
</reference>
<reference evidence="2" key="2">
    <citation type="submission" date="2025-09" db="UniProtKB">
        <authorList>
            <consortium name="Ensembl"/>
        </authorList>
    </citation>
    <scope>IDENTIFICATION</scope>
</reference>
<keyword evidence="3" id="KW-1185">Reference proteome</keyword>
<dbReference type="Proteomes" id="UP000264820">
    <property type="component" value="Unplaced"/>
</dbReference>
<proteinExistence type="predicted"/>
<dbReference type="InterPro" id="IPR006561">
    <property type="entry name" value="DZF_dom"/>
</dbReference>
<feature type="domain" description="DZF" evidence="1">
    <location>
        <begin position="1"/>
        <end position="132"/>
    </location>
</feature>
<dbReference type="PROSITE" id="PS51703">
    <property type="entry name" value="DZF"/>
    <property type="match status" value="1"/>
</dbReference>
<dbReference type="PANTHER" id="PTHR45762">
    <property type="entry name" value="ZINC FINGER RNA-BINDING PROTEIN"/>
    <property type="match status" value="1"/>
</dbReference>
<dbReference type="GeneTree" id="ENSGT00940000154687"/>
<dbReference type="Pfam" id="PF20965">
    <property type="entry name" value="DZF_C"/>
    <property type="match status" value="1"/>
</dbReference>
<accession>A0A3Q2Z0U1</accession>
<evidence type="ECO:0000313" key="3">
    <source>
        <dbReference type="Proteomes" id="UP000264820"/>
    </source>
</evidence>
<protein>
    <recommendedName>
        <fullName evidence="1">DZF domain-containing protein</fullName>
    </recommendedName>
</protein>
<dbReference type="InterPro" id="IPR049402">
    <property type="entry name" value="DZF_dom_C"/>
</dbReference>
<dbReference type="Gene3D" id="1.10.1410.40">
    <property type="match status" value="1"/>
</dbReference>
<name>A0A3Q2Z0U1_HIPCM</name>